<dbReference type="Proteomes" id="UP000521199">
    <property type="component" value="Unassembled WGS sequence"/>
</dbReference>
<comment type="caution">
    <text evidence="2">The sequence shown here is derived from an EMBL/GenBank/DDBJ whole genome shotgun (WGS) entry which is preliminary data.</text>
</comment>
<reference evidence="2 3" key="1">
    <citation type="submission" date="2020-08" db="EMBL/GenBank/DDBJ databases">
        <title>Genomic Encyclopedia of Type Strains, Phase IV (KMG-IV): sequencing the most valuable type-strain genomes for metagenomic binning, comparative biology and taxonomic classification.</title>
        <authorList>
            <person name="Goeker M."/>
        </authorList>
    </citation>
    <scope>NUCLEOTIDE SEQUENCE [LARGE SCALE GENOMIC DNA]</scope>
    <source>
        <strain evidence="2 3">DSM 24163</strain>
    </source>
</reference>
<dbReference type="GO" id="GO:0032259">
    <property type="term" value="P:methylation"/>
    <property type="evidence" value="ECO:0007669"/>
    <property type="project" value="UniProtKB-KW"/>
</dbReference>
<dbReference type="InterPro" id="IPR013216">
    <property type="entry name" value="Methyltransf_11"/>
</dbReference>
<dbReference type="PANTHER" id="PTHR43464:SF92">
    <property type="entry name" value="SLR1071 PROTEIN"/>
    <property type="match status" value="1"/>
</dbReference>
<name>A0A7W8FZZ9_9GAMM</name>
<dbReference type="CDD" id="cd02440">
    <property type="entry name" value="AdoMet_MTases"/>
    <property type="match status" value="1"/>
</dbReference>
<dbReference type="EMBL" id="JACHHP010000004">
    <property type="protein sequence ID" value="MBB5208972.1"/>
    <property type="molecule type" value="Genomic_DNA"/>
</dbReference>
<evidence type="ECO:0000259" key="1">
    <source>
        <dbReference type="Pfam" id="PF08241"/>
    </source>
</evidence>
<organism evidence="2 3">
    <name type="scientific">Chiayiivirga flava</name>
    <dbReference type="NCBI Taxonomy" id="659595"/>
    <lineage>
        <taxon>Bacteria</taxon>
        <taxon>Pseudomonadati</taxon>
        <taxon>Pseudomonadota</taxon>
        <taxon>Gammaproteobacteria</taxon>
        <taxon>Lysobacterales</taxon>
        <taxon>Lysobacteraceae</taxon>
        <taxon>Chiayiivirga</taxon>
    </lineage>
</organism>
<dbReference type="SUPFAM" id="SSF53335">
    <property type="entry name" value="S-adenosyl-L-methionine-dependent methyltransferases"/>
    <property type="match status" value="1"/>
</dbReference>
<feature type="domain" description="Methyltransferase type 11" evidence="1">
    <location>
        <begin position="49"/>
        <end position="143"/>
    </location>
</feature>
<dbReference type="Gene3D" id="3.40.50.150">
    <property type="entry name" value="Vaccinia Virus protein VP39"/>
    <property type="match status" value="1"/>
</dbReference>
<dbReference type="RefSeq" id="WP_183961511.1">
    <property type="nucleotide sequence ID" value="NZ_JACHHP010000004.1"/>
</dbReference>
<dbReference type="GO" id="GO:0008757">
    <property type="term" value="F:S-adenosylmethionine-dependent methyltransferase activity"/>
    <property type="evidence" value="ECO:0007669"/>
    <property type="project" value="InterPro"/>
</dbReference>
<keyword evidence="2" id="KW-0808">Transferase</keyword>
<keyword evidence="2" id="KW-0489">Methyltransferase</keyword>
<dbReference type="Pfam" id="PF08241">
    <property type="entry name" value="Methyltransf_11"/>
    <property type="match status" value="1"/>
</dbReference>
<sequence>MTNSIQLEPTSERLIEEDYRRSDAAYAIYIFHLATYALAEAHAASKLVLDLGCGSGYGSRRLADRAKHVVAVDVAADAISYARERYGAPNLDFSCIDPEKPLPFEDNHFDLVCSFQVIEHVKDVERYLREMRRVMRPDGLAVIVTPDRRHRLFRFQKPWNPWHLTEYSKESLEKVISRTFGRVEVHTMGGSSKIMDPELSRCRRIRNLTLPLTLKFVPERIRIWALRKAIAWRASRARPSPTSATLELSAALDVTVGPNTEPAVNLVAYVRK</sequence>
<accession>A0A7W8FZZ9</accession>
<gene>
    <name evidence="2" type="ORF">HNQ52_002522</name>
</gene>
<dbReference type="InterPro" id="IPR029063">
    <property type="entry name" value="SAM-dependent_MTases_sf"/>
</dbReference>
<dbReference type="PANTHER" id="PTHR43464">
    <property type="entry name" value="METHYLTRANSFERASE"/>
    <property type="match status" value="1"/>
</dbReference>
<protein>
    <submittedName>
        <fullName evidence="2">SAM-dependent methyltransferase</fullName>
    </submittedName>
</protein>
<evidence type="ECO:0000313" key="2">
    <source>
        <dbReference type="EMBL" id="MBB5208972.1"/>
    </source>
</evidence>
<evidence type="ECO:0000313" key="3">
    <source>
        <dbReference type="Proteomes" id="UP000521199"/>
    </source>
</evidence>
<keyword evidence="3" id="KW-1185">Reference proteome</keyword>
<proteinExistence type="predicted"/>
<dbReference type="AlphaFoldDB" id="A0A7W8FZZ9"/>